<feature type="compositionally biased region" description="Acidic residues" evidence="1">
    <location>
        <begin position="928"/>
        <end position="940"/>
    </location>
</feature>
<feature type="domain" description="Bacterial Ig-like" evidence="3">
    <location>
        <begin position="443"/>
        <end position="531"/>
    </location>
</feature>
<feature type="transmembrane region" description="Helical" evidence="2">
    <location>
        <begin position="955"/>
        <end position="973"/>
    </location>
</feature>
<dbReference type="AlphaFoldDB" id="A0AAU7DXC3"/>
<reference evidence="4" key="1">
    <citation type="submission" date="2024-02" db="EMBL/GenBank/DDBJ databases">
        <title>Tomenella chthoni gen. nov. sp. nov., a member of the family Jonesiaceae isolated from bat guano.</title>
        <authorList>
            <person name="Miller S.L."/>
            <person name="King J."/>
            <person name="Sankaranarayanan K."/>
            <person name="Lawson P.A."/>
        </authorList>
    </citation>
    <scope>NUCLEOTIDE SEQUENCE</scope>
    <source>
        <strain evidence="4">BS-20</strain>
    </source>
</reference>
<dbReference type="EMBL" id="CP146203">
    <property type="protein sequence ID" value="XBH21999.1"/>
    <property type="molecule type" value="Genomic_DNA"/>
</dbReference>
<sequence length="981" mass="101083">MNLSEKFACNRVVALFVSFALLISGVLVTGTLGATQANAIGGGRTFEVVPSQGVVTWTVPEGVTSINFDIRGGGGGASNNTAVTPNNSELGKRATGSFAVTPGQKLTLVAGGQGNAPVDGKPGTGGQGFAPGLPGSTDASGEFLGGGGGGSSAITINDGDDTFIAGGGNGVNGSVQPDPALGGAGGNFGVLGGSNLFAMREDQGFMSAGYVYLTYTLPPTKTTMTVDLQPSSGNEIDGDPVAYSPLDAAIEVVDEKGDPVRGGVVQVTDTSGKSYGGIYIGNNGQVTYPFQVTEAGPKTFNFAYAPIFPSEYETSVATASVNVRKVNVRSTVTLPSTIISATDSFNVEAAFNFGANYKPVPQGMTAFLHANPTESRTTTPSTKTWSAVIGAGGVASFEVSQAPGDGWFYWTELQEDPNFEAGASDLVAITLGQLKPTLEVVVSPSTNLEYGKAGWVTATLKSPRKGVEPTGSVAFYLDGVAQPEPDRYVESWSGDVHFTLELPLNAVGEYEIKAEYAGDANFLAASGVTTSYLVSRAQVPTVASHGALGNTDSYIYGEPINLWSVMPGVPVNFAGEQGTQEFFVQRQGAQESRLSVGSGGLQTEPFPFFEVPISEEAWAASAFLWSTAVVSTIPVGTWDVTADFHGNENLLPWVGSNDSGGTPLFSPVRVTQAETTTAISVPARANFNELTSVVVTVSPVAPSTVTPVGDVEVYANGELLQTVTLDEPKEDGQAPLSGSKPATATVNIPTNQLGSLAVTATYVGNENHAGSQSAEGVLEVVAAKTAVELTAAPRVVNVGKETTFTATIETEGERADALLAPTGTVEFFVNGESLGDPVETLDGQAQQTWTGTSVGNYLVTAQFTAADQNYLGSNSEQLEVKVGTPWTPITPSLPVPQPEPTPSPTPTDKPSPGPKPTGNPTTGPQDSVDQENSTDQEDSAETGKSALAKTGSGRVLAIGGIALTLLLAGLGAVTTRRRTEG</sequence>
<keyword evidence="2" id="KW-0472">Membrane</keyword>
<evidence type="ECO:0000313" key="4">
    <source>
        <dbReference type="EMBL" id="XBH21999.1"/>
    </source>
</evidence>
<gene>
    <name evidence="4" type="ORF">V5R04_01865</name>
</gene>
<evidence type="ECO:0000256" key="1">
    <source>
        <dbReference type="SAM" id="MobiDB-lite"/>
    </source>
</evidence>
<dbReference type="Pfam" id="PF16640">
    <property type="entry name" value="Big_3_5"/>
    <property type="match status" value="2"/>
</dbReference>
<evidence type="ECO:0000259" key="3">
    <source>
        <dbReference type="Pfam" id="PF16640"/>
    </source>
</evidence>
<protein>
    <submittedName>
        <fullName evidence="4">Ig-like domain-containing protein</fullName>
    </submittedName>
</protein>
<accession>A0AAU7DXC3</accession>
<feature type="region of interest" description="Disordered" evidence="1">
    <location>
        <begin position="884"/>
        <end position="953"/>
    </location>
</feature>
<feature type="compositionally biased region" description="Pro residues" evidence="1">
    <location>
        <begin position="891"/>
        <end position="917"/>
    </location>
</feature>
<keyword evidence="2" id="KW-1133">Transmembrane helix</keyword>
<feature type="region of interest" description="Disordered" evidence="1">
    <location>
        <begin position="109"/>
        <end position="146"/>
    </location>
</feature>
<evidence type="ECO:0000256" key="2">
    <source>
        <dbReference type="SAM" id="Phobius"/>
    </source>
</evidence>
<organism evidence="4">
    <name type="scientific">Jonesiaceae bacterium BS-20</name>
    <dbReference type="NCBI Taxonomy" id="3120821"/>
    <lineage>
        <taxon>Bacteria</taxon>
        <taxon>Bacillati</taxon>
        <taxon>Actinomycetota</taxon>
        <taxon>Actinomycetes</taxon>
        <taxon>Micrococcales</taxon>
        <taxon>Jonesiaceae</taxon>
    </lineage>
</organism>
<keyword evidence="2" id="KW-0812">Transmembrane</keyword>
<dbReference type="Gene3D" id="2.60.40.10">
    <property type="entry name" value="Immunoglobulins"/>
    <property type="match status" value="3"/>
</dbReference>
<proteinExistence type="predicted"/>
<feature type="domain" description="Bacterial Ig-like" evidence="3">
    <location>
        <begin position="789"/>
        <end position="882"/>
    </location>
</feature>
<dbReference type="InterPro" id="IPR032109">
    <property type="entry name" value="Big_3_5"/>
</dbReference>
<dbReference type="GO" id="GO:0005975">
    <property type="term" value="P:carbohydrate metabolic process"/>
    <property type="evidence" value="ECO:0007669"/>
    <property type="project" value="UniProtKB-ARBA"/>
</dbReference>
<dbReference type="InterPro" id="IPR013783">
    <property type="entry name" value="Ig-like_fold"/>
</dbReference>
<name>A0AAU7DXC3_9MICO</name>